<dbReference type="AlphaFoldDB" id="A0A542E4S8"/>
<dbReference type="InterPro" id="IPR013320">
    <property type="entry name" value="ConA-like_dom_sf"/>
</dbReference>
<protein>
    <submittedName>
        <fullName evidence="2">Concanavalin A-like lectin/glucanase superfamily protein</fullName>
    </submittedName>
</protein>
<evidence type="ECO:0000256" key="1">
    <source>
        <dbReference type="SAM" id="MobiDB-lite"/>
    </source>
</evidence>
<dbReference type="EMBL" id="VFMN01000001">
    <property type="protein sequence ID" value="TQJ10348.1"/>
    <property type="molecule type" value="Genomic_DNA"/>
</dbReference>
<feature type="compositionally biased region" description="Low complexity" evidence="1">
    <location>
        <begin position="16"/>
        <end position="25"/>
    </location>
</feature>
<reference evidence="2 3" key="1">
    <citation type="submission" date="2019-06" db="EMBL/GenBank/DDBJ databases">
        <title>Sequencing the genomes of 1000 actinobacteria strains.</title>
        <authorList>
            <person name="Klenk H.-P."/>
        </authorList>
    </citation>
    <scope>NUCLEOTIDE SEQUENCE [LARGE SCALE GENOMIC DNA]</scope>
    <source>
        <strain evidence="2 3">DSM 18607</strain>
    </source>
</reference>
<name>A0A542E4S8_9MICO</name>
<dbReference type="Proteomes" id="UP000317893">
    <property type="component" value="Unassembled WGS sequence"/>
</dbReference>
<accession>A0A542E4S8</accession>
<dbReference type="Gene3D" id="2.60.120.200">
    <property type="match status" value="1"/>
</dbReference>
<gene>
    <name evidence="2" type="ORF">FB458_3468</name>
</gene>
<feature type="region of interest" description="Disordered" evidence="1">
    <location>
        <begin position="1"/>
        <end position="26"/>
    </location>
</feature>
<sequence>MTAAAPDGGDAGTGSPGETTSGSRTVRTHPIGTALAAAAATLTVVGVALASHPAAAAGGAAAAAASAPQAVAPRAVVAAGPPAPTGTLVGSWQFDGPAGSTSEPDSSGTGNTATPDPRHPGVSWGRWEPTSDSGYAHFADGILQTPNSATLVPGDRDIRVDVRVRVTNGAKGNNIIQKGTSTDTSGFWKIETTYYITRCRFLGAQGSARLQSHAVINDGRWHTITCTKTASAADLWVDGALEDHQDVVVGANTNTTDGVSIGGKTINGSVSPDDELGGDLDYATYRLG</sequence>
<feature type="region of interest" description="Disordered" evidence="1">
    <location>
        <begin position="87"/>
        <end position="128"/>
    </location>
</feature>
<keyword evidence="2" id="KW-0430">Lectin</keyword>
<evidence type="ECO:0000313" key="2">
    <source>
        <dbReference type="EMBL" id="TQJ10348.1"/>
    </source>
</evidence>
<proteinExistence type="predicted"/>
<comment type="caution">
    <text evidence="2">The sequence shown here is derived from an EMBL/GenBank/DDBJ whole genome shotgun (WGS) entry which is preliminary data.</text>
</comment>
<dbReference type="SUPFAM" id="SSF49899">
    <property type="entry name" value="Concanavalin A-like lectins/glucanases"/>
    <property type="match status" value="1"/>
</dbReference>
<organism evidence="2 3">
    <name type="scientific">Lapillicoccus jejuensis</name>
    <dbReference type="NCBI Taxonomy" id="402171"/>
    <lineage>
        <taxon>Bacteria</taxon>
        <taxon>Bacillati</taxon>
        <taxon>Actinomycetota</taxon>
        <taxon>Actinomycetes</taxon>
        <taxon>Micrococcales</taxon>
        <taxon>Intrasporangiaceae</taxon>
        <taxon>Lapillicoccus</taxon>
    </lineage>
</organism>
<feature type="compositionally biased region" description="Polar residues" evidence="1">
    <location>
        <begin position="99"/>
        <end position="114"/>
    </location>
</feature>
<evidence type="ECO:0000313" key="3">
    <source>
        <dbReference type="Proteomes" id="UP000317893"/>
    </source>
</evidence>
<keyword evidence="3" id="KW-1185">Reference proteome</keyword>
<dbReference type="GO" id="GO:0030246">
    <property type="term" value="F:carbohydrate binding"/>
    <property type="evidence" value="ECO:0007669"/>
    <property type="project" value="UniProtKB-KW"/>
</dbReference>